<accession>A0ABV7AR38</accession>
<dbReference type="Proteomes" id="UP001595457">
    <property type="component" value="Unassembled WGS sequence"/>
</dbReference>
<keyword evidence="1" id="KW-0808">Transferase</keyword>
<sequence length="247" mass="27042">MSAPMGPDSPQGCSQIIKVSIEAIFARLQSLADEVRRFWEAREEAQCRPVSRDLAQLRPRIDALLLQTESCVGAGVVLQPGTLADRQLYMEWRRQVGEGKLLSLSLNLDESSANCFHYQDKPWFRVPRDHGTCTVAGPYVDLYCTGVYALTFSLPIVANGRFIGVAGVDLPMRDFERQLARHLMRLPQEALLVSAEGRVVASNTADWTVGDLVGRLPADPGCTVLSLGEQAANWSLICLPESGSLAA</sequence>
<dbReference type="GO" id="GO:0016301">
    <property type="term" value="F:kinase activity"/>
    <property type="evidence" value="ECO:0007669"/>
    <property type="project" value="UniProtKB-KW"/>
</dbReference>
<name>A0ABV7AR38_9GAMM</name>
<evidence type="ECO:0000313" key="2">
    <source>
        <dbReference type="Proteomes" id="UP001595457"/>
    </source>
</evidence>
<evidence type="ECO:0000313" key="1">
    <source>
        <dbReference type="EMBL" id="MFC2971732.1"/>
    </source>
</evidence>
<comment type="caution">
    <text evidence="1">The sequence shown here is derived from an EMBL/GenBank/DDBJ whole genome shotgun (WGS) entry which is preliminary data.</text>
</comment>
<organism evidence="1 2">
    <name type="scientific">Azotobacter bryophylli</name>
    <dbReference type="NCBI Taxonomy" id="1986537"/>
    <lineage>
        <taxon>Bacteria</taxon>
        <taxon>Pseudomonadati</taxon>
        <taxon>Pseudomonadota</taxon>
        <taxon>Gammaproteobacteria</taxon>
        <taxon>Pseudomonadales</taxon>
        <taxon>Pseudomonadaceae</taxon>
        <taxon>Azotobacter</taxon>
    </lineage>
</organism>
<dbReference type="Gene3D" id="3.30.450.20">
    <property type="entry name" value="PAS domain"/>
    <property type="match status" value="1"/>
</dbReference>
<gene>
    <name evidence="1" type="ORF">ACFOJE_05815</name>
</gene>
<keyword evidence="1" id="KW-0418">Kinase</keyword>
<reference evidence="2" key="1">
    <citation type="journal article" date="2019" name="Int. J. Syst. Evol. Microbiol.">
        <title>The Global Catalogue of Microorganisms (GCM) 10K type strain sequencing project: providing services to taxonomists for standard genome sequencing and annotation.</title>
        <authorList>
            <consortium name="The Broad Institute Genomics Platform"/>
            <consortium name="The Broad Institute Genome Sequencing Center for Infectious Disease"/>
            <person name="Wu L."/>
            <person name="Ma J."/>
        </authorList>
    </citation>
    <scope>NUCLEOTIDE SEQUENCE [LARGE SCALE GENOMIC DNA]</scope>
    <source>
        <strain evidence="2">KCTC 62195</strain>
    </source>
</reference>
<protein>
    <submittedName>
        <fullName evidence="1">Histidine kinase</fullName>
    </submittedName>
</protein>
<proteinExistence type="predicted"/>
<keyword evidence="2" id="KW-1185">Reference proteome</keyword>
<dbReference type="CDD" id="cd12913">
    <property type="entry name" value="PDC1_MCP_like"/>
    <property type="match status" value="1"/>
</dbReference>
<dbReference type="Pfam" id="PF22673">
    <property type="entry name" value="MCP-like_PDC_1"/>
    <property type="match status" value="1"/>
</dbReference>
<dbReference type="RefSeq" id="WP_377813348.1">
    <property type="nucleotide sequence ID" value="NZ_JBHRSJ010000010.1"/>
</dbReference>
<dbReference type="EMBL" id="JBHRSJ010000010">
    <property type="protein sequence ID" value="MFC2971732.1"/>
    <property type="molecule type" value="Genomic_DNA"/>
</dbReference>